<organism evidence="2 3">
    <name type="scientific">Phytophthora fragariaefolia</name>
    <dbReference type="NCBI Taxonomy" id="1490495"/>
    <lineage>
        <taxon>Eukaryota</taxon>
        <taxon>Sar</taxon>
        <taxon>Stramenopiles</taxon>
        <taxon>Oomycota</taxon>
        <taxon>Peronosporomycetes</taxon>
        <taxon>Peronosporales</taxon>
        <taxon>Peronosporaceae</taxon>
        <taxon>Phytophthora</taxon>
    </lineage>
</organism>
<feature type="compositionally biased region" description="Basic and acidic residues" evidence="1">
    <location>
        <begin position="89"/>
        <end position="99"/>
    </location>
</feature>
<sequence length="99" mass="10442">MPLYDNLRDLFDGTYATGEFALASEESCPLDFVTGPLAPQLTPLSAPSEQEPRDGSAPEPNPAVPAQQPEPRAEPRIVASNKTPSAASTKKDTAKVGGY</sequence>
<gene>
    <name evidence="2" type="ORF">Pfra01_000159100</name>
</gene>
<comment type="caution">
    <text evidence="2">The sequence shown here is derived from an EMBL/GenBank/DDBJ whole genome shotgun (WGS) entry which is preliminary data.</text>
</comment>
<proteinExistence type="predicted"/>
<reference evidence="2" key="1">
    <citation type="submission" date="2023-04" db="EMBL/GenBank/DDBJ databases">
        <title>Phytophthora fragariaefolia NBRC 109709.</title>
        <authorList>
            <person name="Ichikawa N."/>
            <person name="Sato H."/>
            <person name="Tonouchi N."/>
        </authorList>
    </citation>
    <scope>NUCLEOTIDE SEQUENCE</scope>
    <source>
        <strain evidence="2">NBRC 109709</strain>
    </source>
</reference>
<name>A0A9W6TSE8_9STRA</name>
<evidence type="ECO:0000313" key="2">
    <source>
        <dbReference type="EMBL" id="GMF18385.1"/>
    </source>
</evidence>
<protein>
    <submittedName>
        <fullName evidence="2">Unnamed protein product</fullName>
    </submittedName>
</protein>
<evidence type="ECO:0000313" key="3">
    <source>
        <dbReference type="Proteomes" id="UP001165121"/>
    </source>
</evidence>
<evidence type="ECO:0000256" key="1">
    <source>
        <dbReference type="SAM" id="MobiDB-lite"/>
    </source>
</evidence>
<feature type="region of interest" description="Disordered" evidence="1">
    <location>
        <begin position="31"/>
        <end position="99"/>
    </location>
</feature>
<keyword evidence="3" id="KW-1185">Reference proteome</keyword>
<dbReference type="Proteomes" id="UP001165121">
    <property type="component" value="Unassembled WGS sequence"/>
</dbReference>
<dbReference type="AlphaFoldDB" id="A0A9W6TSE8"/>
<dbReference type="OrthoDB" id="146091at2759"/>
<dbReference type="EMBL" id="BSXT01000128">
    <property type="protein sequence ID" value="GMF18385.1"/>
    <property type="molecule type" value="Genomic_DNA"/>
</dbReference>
<accession>A0A9W6TSE8</accession>